<evidence type="ECO:0000313" key="3">
    <source>
        <dbReference type="Proteomes" id="UP000807025"/>
    </source>
</evidence>
<accession>A0A9P6D4W5</accession>
<organism evidence="2 3">
    <name type="scientific">Pleurotus eryngii</name>
    <name type="common">Boletus of the steppes</name>
    <dbReference type="NCBI Taxonomy" id="5323"/>
    <lineage>
        <taxon>Eukaryota</taxon>
        <taxon>Fungi</taxon>
        <taxon>Dikarya</taxon>
        <taxon>Basidiomycota</taxon>
        <taxon>Agaricomycotina</taxon>
        <taxon>Agaricomycetes</taxon>
        <taxon>Agaricomycetidae</taxon>
        <taxon>Agaricales</taxon>
        <taxon>Pleurotineae</taxon>
        <taxon>Pleurotaceae</taxon>
        <taxon>Pleurotus</taxon>
    </lineage>
</organism>
<evidence type="ECO:0000256" key="1">
    <source>
        <dbReference type="SAM" id="MobiDB-lite"/>
    </source>
</evidence>
<evidence type="ECO:0000313" key="2">
    <source>
        <dbReference type="EMBL" id="KAF9492771.1"/>
    </source>
</evidence>
<dbReference type="EMBL" id="MU154596">
    <property type="protein sequence ID" value="KAF9492771.1"/>
    <property type="molecule type" value="Genomic_DNA"/>
</dbReference>
<protein>
    <submittedName>
        <fullName evidence="2">Uncharacterized protein</fullName>
    </submittedName>
</protein>
<name>A0A9P6D4W5_PLEER</name>
<reference evidence="2" key="1">
    <citation type="submission" date="2020-11" db="EMBL/GenBank/DDBJ databases">
        <authorList>
            <consortium name="DOE Joint Genome Institute"/>
            <person name="Ahrendt S."/>
            <person name="Riley R."/>
            <person name="Andreopoulos W."/>
            <person name="Labutti K."/>
            <person name="Pangilinan J."/>
            <person name="Ruiz-Duenas F.J."/>
            <person name="Barrasa J.M."/>
            <person name="Sanchez-Garcia M."/>
            <person name="Camarero S."/>
            <person name="Miyauchi S."/>
            <person name="Serrano A."/>
            <person name="Linde D."/>
            <person name="Babiker R."/>
            <person name="Drula E."/>
            <person name="Ayuso-Fernandez I."/>
            <person name="Pacheco R."/>
            <person name="Padilla G."/>
            <person name="Ferreira P."/>
            <person name="Barriuso J."/>
            <person name="Kellner H."/>
            <person name="Castanera R."/>
            <person name="Alfaro M."/>
            <person name="Ramirez L."/>
            <person name="Pisabarro A.G."/>
            <person name="Kuo A."/>
            <person name="Tritt A."/>
            <person name="Lipzen A."/>
            <person name="He G."/>
            <person name="Yan M."/>
            <person name="Ng V."/>
            <person name="Cullen D."/>
            <person name="Martin F."/>
            <person name="Rosso M.-N."/>
            <person name="Henrissat B."/>
            <person name="Hibbett D."/>
            <person name="Martinez A.T."/>
            <person name="Grigoriev I.V."/>
        </authorList>
    </citation>
    <scope>NUCLEOTIDE SEQUENCE</scope>
    <source>
        <strain evidence="2">ATCC 90797</strain>
    </source>
</reference>
<feature type="region of interest" description="Disordered" evidence="1">
    <location>
        <begin position="1"/>
        <end position="38"/>
    </location>
</feature>
<keyword evidence="3" id="KW-1185">Reference proteome</keyword>
<dbReference type="AlphaFoldDB" id="A0A9P6D4W5"/>
<proteinExistence type="predicted"/>
<feature type="region of interest" description="Disordered" evidence="1">
    <location>
        <begin position="83"/>
        <end position="104"/>
    </location>
</feature>
<comment type="caution">
    <text evidence="2">The sequence shown here is derived from an EMBL/GenBank/DDBJ whole genome shotgun (WGS) entry which is preliminary data.</text>
</comment>
<sequence length="104" mass="11064">MTSLDTLPLLGVTLARPPTIPASPSSSPSRPRTKPRNRRNILNALHSSSGYSPCLLPRLFSLGGADAFDTLSLVFVAPKGEDVGSQYFPRSAGAQRSSSWSSFS</sequence>
<dbReference type="Proteomes" id="UP000807025">
    <property type="component" value="Unassembled WGS sequence"/>
</dbReference>
<gene>
    <name evidence="2" type="ORF">BDN71DRAFT_1174005</name>
</gene>